<evidence type="ECO:0000256" key="1">
    <source>
        <dbReference type="ARBA" id="ARBA00005750"/>
    </source>
</evidence>
<dbReference type="EMBL" id="CP022437">
    <property type="protein sequence ID" value="ASN04223.1"/>
    <property type="molecule type" value="Genomic_DNA"/>
</dbReference>
<evidence type="ECO:0000313" key="7">
    <source>
        <dbReference type="Proteomes" id="UP000204391"/>
    </source>
</evidence>
<evidence type="ECO:0000256" key="4">
    <source>
        <dbReference type="ARBA" id="ARBA00051722"/>
    </source>
</evidence>
<dbReference type="InterPro" id="IPR016667">
    <property type="entry name" value="Caps_polysacc_synth_CpsB/CapC"/>
</dbReference>
<comment type="catalytic activity">
    <reaction evidence="4 5">
        <text>O-phospho-L-tyrosyl-[protein] + H2O = L-tyrosyl-[protein] + phosphate</text>
        <dbReference type="Rhea" id="RHEA:10684"/>
        <dbReference type="Rhea" id="RHEA-COMP:10136"/>
        <dbReference type="Rhea" id="RHEA-COMP:20101"/>
        <dbReference type="ChEBI" id="CHEBI:15377"/>
        <dbReference type="ChEBI" id="CHEBI:43474"/>
        <dbReference type="ChEBI" id="CHEBI:46858"/>
        <dbReference type="ChEBI" id="CHEBI:61978"/>
        <dbReference type="EC" id="3.1.3.48"/>
    </reaction>
</comment>
<evidence type="ECO:0000256" key="3">
    <source>
        <dbReference type="ARBA" id="ARBA00022912"/>
    </source>
</evidence>
<gene>
    <name evidence="6" type="ORF">CFK40_03975</name>
</gene>
<dbReference type="GO" id="GO:0004725">
    <property type="term" value="F:protein tyrosine phosphatase activity"/>
    <property type="evidence" value="ECO:0007669"/>
    <property type="project" value="UniProtKB-UniRule"/>
</dbReference>
<dbReference type="EC" id="3.1.3.48" evidence="5"/>
<keyword evidence="7" id="KW-1185">Reference proteome</keyword>
<reference evidence="6 7" key="1">
    <citation type="journal article" date="2003" name="Int. J. Syst. Evol. Microbiol.">
        <title>Virgibacillus carmonensis sp. nov., Virgibacillus necropolis sp. nov. and Virgibacillus picturae sp. nov., three novel species isolated from deteriorated mural paintings, transfer of the species of the genus salibacillus to Virgibacillus, as Virgibacillus marismortui comb. nov. and Virgibacillus salexigens comb. nov., and emended description of the genus Virgibacillus.</title>
        <authorList>
            <person name="Heyrman J."/>
            <person name="Logan N.A."/>
            <person name="Busse H.J."/>
            <person name="Balcaen A."/>
            <person name="Lebbe L."/>
            <person name="Rodriguez-Diaz M."/>
            <person name="Swings J."/>
            <person name="De Vos P."/>
        </authorList>
    </citation>
    <scope>NUCLEOTIDE SEQUENCE [LARGE SCALE GENOMIC DNA]</scope>
    <source>
        <strain evidence="6 7">LMG 19488</strain>
    </source>
</reference>
<dbReference type="RefSeq" id="WP_089530795.1">
    <property type="nucleotide sequence ID" value="NZ_CP022437.1"/>
</dbReference>
<sequence length="254" mass="28430">MIDIHCHILPGIDDGAVTEADSLAMAREAVQQGIHTIIATPHHKNGKYENTKGSIVKSVEVLSELLVNEDVPLTLLAGQEIRINGDMIDDIEKSELLSLNHTKYMFVEFPSSSVPRYAKQMLFDLQVSGYTPVIVHPERNSELVQNPAKLYDFVRKGALTQVTAASLIGKFGKSIQKFSKQLVDANLTHFIASDAHNTTTRGFCMKDAYQELRSEFGADTFYLFMENCQLLADNQNVNKMEPSMVKKKKFMGIF</sequence>
<dbReference type="GO" id="GO:0030145">
    <property type="term" value="F:manganese ion binding"/>
    <property type="evidence" value="ECO:0007669"/>
    <property type="project" value="UniProtKB-UniRule"/>
</dbReference>
<keyword evidence="3 5" id="KW-0904">Protein phosphatase</keyword>
<evidence type="ECO:0000313" key="6">
    <source>
        <dbReference type="EMBL" id="ASN04223.1"/>
    </source>
</evidence>
<evidence type="ECO:0000256" key="2">
    <source>
        <dbReference type="ARBA" id="ARBA00022801"/>
    </source>
</evidence>
<dbReference type="PIRSF" id="PIRSF016557">
    <property type="entry name" value="Caps_synth_CpsB"/>
    <property type="match status" value="1"/>
</dbReference>
<dbReference type="OrthoDB" id="9788539at2"/>
<dbReference type="AlphaFoldDB" id="A0A221M9A5"/>
<dbReference type="PANTHER" id="PTHR39181:SF1">
    <property type="entry name" value="TYROSINE-PROTEIN PHOSPHATASE YWQE"/>
    <property type="match status" value="1"/>
</dbReference>
<keyword evidence="2 5" id="KW-0378">Hydrolase</keyword>
<accession>A0A221M9A5</accession>
<dbReference type="SUPFAM" id="SSF89550">
    <property type="entry name" value="PHP domain-like"/>
    <property type="match status" value="1"/>
</dbReference>
<protein>
    <recommendedName>
        <fullName evidence="5">Tyrosine-protein phosphatase</fullName>
        <ecNumber evidence="5">3.1.3.48</ecNumber>
    </recommendedName>
</protein>
<dbReference type="PANTHER" id="PTHR39181">
    <property type="entry name" value="TYROSINE-PROTEIN PHOSPHATASE YWQE"/>
    <property type="match status" value="1"/>
</dbReference>
<dbReference type="Pfam" id="PF19567">
    <property type="entry name" value="CpsB_CapC"/>
    <property type="match status" value="1"/>
</dbReference>
<evidence type="ECO:0000256" key="5">
    <source>
        <dbReference type="PIRNR" id="PIRNR016557"/>
    </source>
</evidence>
<organism evidence="6 7">
    <name type="scientific">Virgibacillus necropolis</name>
    <dbReference type="NCBI Taxonomy" id="163877"/>
    <lineage>
        <taxon>Bacteria</taxon>
        <taxon>Bacillati</taxon>
        <taxon>Bacillota</taxon>
        <taxon>Bacilli</taxon>
        <taxon>Bacillales</taxon>
        <taxon>Bacillaceae</taxon>
        <taxon>Virgibacillus</taxon>
    </lineage>
</organism>
<dbReference type="Gene3D" id="3.20.20.140">
    <property type="entry name" value="Metal-dependent hydrolases"/>
    <property type="match status" value="1"/>
</dbReference>
<dbReference type="Proteomes" id="UP000204391">
    <property type="component" value="Chromosome"/>
</dbReference>
<dbReference type="KEGG" id="vne:CFK40_03975"/>
<comment type="similarity">
    <text evidence="1 5">Belongs to the metallo-dependent hydrolases superfamily. CpsB/CapC family.</text>
</comment>
<proteinExistence type="inferred from homology"/>
<name>A0A221M9A5_9BACI</name>
<dbReference type="InterPro" id="IPR016195">
    <property type="entry name" value="Pol/histidinol_Pase-like"/>
</dbReference>